<keyword evidence="1" id="KW-1133">Transmembrane helix</keyword>
<dbReference type="InterPro" id="IPR027843">
    <property type="entry name" value="DUF4440"/>
</dbReference>
<dbReference type="Proteomes" id="UP001151478">
    <property type="component" value="Unassembled WGS sequence"/>
</dbReference>
<protein>
    <submittedName>
        <fullName evidence="3">Nuclear transport factor 2 family protein</fullName>
    </submittedName>
</protein>
<evidence type="ECO:0000256" key="1">
    <source>
        <dbReference type="SAM" id="Phobius"/>
    </source>
</evidence>
<dbReference type="RefSeq" id="WP_265725155.1">
    <property type="nucleotide sequence ID" value="NZ_JAOSLC020000003.1"/>
</dbReference>
<dbReference type="SUPFAM" id="SSF54427">
    <property type="entry name" value="NTF2-like"/>
    <property type="match status" value="1"/>
</dbReference>
<feature type="domain" description="DUF4440" evidence="2">
    <location>
        <begin position="51"/>
        <end position="161"/>
    </location>
</feature>
<feature type="transmembrane region" description="Helical" evidence="1">
    <location>
        <begin position="12"/>
        <end position="31"/>
    </location>
</feature>
<gene>
    <name evidence="3" type="ORF">N5A56_009015</name>
</gene>
<dbReference type="Gene3D" id="3.10.450.50">
    <property type="match status" value="1"/>
</dbReference>
<evidence type="ECO:0000313" key="4">
    <source>
        <dbReference type="Proteomes" id="UP001151478"/>
    </source>
</evidence>
<accession>A0ABT5S8V3</accession>
<keyword evidence="4" id="KW-1185">Reference proteome</keyword>
<dbReference type="EMBL" id="JAOSLC020000003">
    <property type="protein sequence ID" value="MDD7914547.1"/>
    <property type="molecule type" value="Genomic_DNA"/>
</dbReference>
<sequence>MNSLLTPFKESYLIKICIAIVLFFYSLMGFGQVDKNSDLYKTLKSKDSIVFERAFNKCEVQKLESIIAKDIEFYHDISGVQNREEFINAIKINLCSKPGVFTRKLIESSLEVHQLKSNGNVYGAIQNGKHDFFIKENNKIRKTGTAQFTHLWVLKNKTWKLKRVLSFDHKAAKE</sequence>
<proteinExistence type="predicted"/>
<keyword evidence="1" id="KW-0812">Transmembrane</keyword>
<evidence type="ECO:0000313" key="3">
    <source>
        <dbReference type="EMBL" id="MDD7914547.1"/>
    </source>
</evidence>
<evidence type="ECO:0000259" key="2">
    <source>
        <dbReference type="Pfam" id="PF14534"/>
    </source>
</evidence>
<comment type="caution">
    <text evidence="3">The sequence shown here is derived from an EMBL/GenBank/DDBJ whole genome shotgun (WGS) entry which is preliminary data.</text>
</comment>
<dbReference type="InterPro" id="IPR032710">
    <property type="entry name" value="NTF2-like_dom_sf"/>
</dbReference>
<organism evidence="3 4">
    <name type="scientific">Polaribacter ponticola</name>
    <dbReference type="NCBI Taxonomy" id="2978475"/>
    <lineage>
        <taxon>Bacteria</taxon>
        <taxon>Pseudomonadati</taxon>
        <taxon>Bacteroidota</taxon>
        <taxon>Flavobacteriia</taxon>
        <taxon>Flavobacteriales</taxon>
        <taxon>Flavobacteriaceae</taxon>
    </lineage>
</organism>
<keyword evidence="1" id="KW-0472">Membrane</keyword>
<name>A0ABT5S8V3_9FLAO</name>
<reference evidence="3" key="1">
    <citation type="submission" date="2023-02" db="EMBL/GenBank/DDBJ databases">
        <title>Polaribacter ponticola sp. nov., isolated from seawater.</title>
        <authorList>
            <person name="Baek J.H."/>
            <person name="Kim J.M."/>
            <person name="Choi D.G."/>
            <person name="Jeon C.O."/>
        </authorList>
    </citation>
    <scope>NUCLEOTIDE SEQUENCE</scope>
    <source>
        <strain evidence="3">MSW5</strain>
    </source>
</reference>
<dbReference type="Pfam" id="PF14534">
    <property type="entry name" value="DUF4440"/>
    <property type="match status" value="1"/>
</dbReference>